<comment type="caution">
    <text evidence="2">The sequence shown here is derived from an EMBL/GenBank/DDBJ whole genome shotgun (WGS) entry which is preliminary data.</text>
</comment>
<dbReference type="InterPro" id="IPR025187">
    <property type="entry name" value="DUF4112"/>
</dbReference>
<accession>A0ABW2IJ88</accession>
<evidence type="ECO:0000313" key="2">
    <source>
        <dbReference type="EMBL" id="MFC7291201.1"/>
    </source>
</evidence>
<dbReference type="PANTHER" id="PTHR35519:SF2">
    <property type="entry name" value="PH DOMAIN PROTEIN"/>
    <property type="match status" value="1"/>
</dbReference>
<name>A0ABW2IJ88_9PROT</name>
<reference evidence="3" key="1">
    <citation type="journal article" date="2019" name="Int. J. Syst. Evol. Microbiol.">
        <title>The Global Catalogue of Microorganisms (GCM) 10K type strain sequencing project: providing services to taxonomists for standard genome sequencing and annotation.</title>
        <authorList>
            <consortium name="The Broad Institute Genomics Platform"/>
            <consortium name="The Broad Institute Genome Sequencing Center for Infectious Disease"/>
            <person name="Wu L."/>
            <person name="Ma J."/>
        </authorList>
    </citation>
    <scope>NUCLEOTIDE SEQUENCE [LARGE SCALE GENOMIC DNA]</scope>
    <source>
        <strain evidence="3">CCUG 51308</strain>
    </source>
</reference>
<proteinExistence type="predicted"/>
<dbReference type="PANTHER" id="PTHR35519">
    <property type="entry name" value="MEMBRANE PROTEINS"/>
    <property type="match status" value="1"/>
</dbReference>
<keyword evidence="1" id="KW-1133">Transmembrane helix</keyword>
<dbReference type="Proteomes" id="UP001596492">
    <property type="component" value="Unassembled WGS sequence"/>
</dbReference>
<keyword evidence="1" id="KW-0812">Transmembrane</keyword>
<feature type="transmembrane region" description="Helical" evidence="1">
    <location>
        <begin position="58"/>
        <end position="78"/>
    </location>
</feature>
<dbReference type="RefSeq" id="WP_382166394.1">
    <property type="nucleotide sequence ID" value="NZ_JBHTBR010000002.1"/>
</dbReference>
<keyword evidence="1" id="KW-0472">Membrane</keyword>
<feature type="transmembrane region" description="Helical" evidence="1">
    <location>
        <begin position="90"/>
        <end position="111"/>
    </location>
</feature>
<evidence type="ECO:0000256" key="1">
    <source>
        <dbReference type="SAM" id="Phobius"/>
    </source>
</evidence>
<gene>
    <name evidence="2" type="ORF">ACFQS8_06200</name>
</gene>
<dbReference type="Pfam" id="PF13430">
    <property type="entry name" value="DUF4112"/>
    <property type="match status" value="1"/>
</dbReference>
<organism evidence="2 3">
    <name type="scientific">Hirschia litorea</name>
    <dbReference type="NCBI Taxonomy" id="1199156"/>
    <lineage>
        <taxon>Bacteria</taxon>
        <taxon>Pseudomonadati</taxon>
        <taxon>Pseudomonadota</taxon>
        <taxon>Alphaproteobacteria</taxon>
        <taxon>Hyphomonadales</taxon>
        <taxon>Hyphomonadaceae</taxon>
        <taxon>Hirschia</taxon>
    </lineage>
</organism>
<dbReference type="EMBL" id="JBHTBR010000002">
    <property type="protein sequence ID" value="MFC7291201.1"/>
    <property type="molecule type" value="Genomic_DNA"/>
</dbReference>
<evidence type="ECO:0000313" key="3">
    <source>
        <dbReference type="Proteomes" id="UP001596492"/>
    </source>
</evidence>
<sequence>MSQTPNSPLEAEVAQEEGALEITSAQSSKLKDMEALARLLDSRFTIPGLNVKYGIDGLIGLIPGIGDVLTALLGFYIIARSVVLGGSFFLIVRMLFNLLIDVTLGAIPLVGDFFDFAFRSNANNVKMLIKHMDKQNRKAEAKAQKAALKAQSRA</sequence>
<keyword evidence="3" id="KW-1185">Reference proteome</keyword>
<protein>
    <submittedName>
        <fullName evidence="2">DUF4112 domain-containing protein</fullName>
    </submittedName>
</protein>